<protein>
    <submittedName>
        <fullName evidence="6">LysR family transcriptional regulator</fullName>
    </submittedName>
</protein>
<dbReference type="InterPro" id="IPR000847">
    <property type="entry name" value="LysR_HTH_N"/>
</dbReference>
<keyword evidence="4" id="KW-0804">Transcription</keyword>
<evidence type="ECO:0000259" key="5">
    <source>
        <dbReference type="PROSITE" id="PS50931"/>
    </source>
</evidence>
<dbReference type="Proteomes" id="UP000296374">
    <property type="component" value="Plasmid unnamed5"/>
</dbReference>
<organism evidence="6 7">
    <name type="scientific">Paracoccus liaowanqingii</name>
    <dbReference type="NCBI Taxonomy" id="2560053"/>
    <lineage>
        <taxon>Bacteria</taxon>
        <taxon>Pseudomonadati</taxon>
        <taxon>Pseudomonadota</taxon>
        <taxon>Alphaproteobacteria</taxon>
        <taxon>Rhodobacterales</taxon>
        <taxon>Paracoccaceae</taxon>
        <taxon>Paracoccus</taxon>
    </lineage>
</organism>
<evidence type="ECO:0000256" key="1">
    <source>
        <dbReference type="ARBA" id="ARBA00009437"/>
    </source>
</evidence>
<evidence type="ECO:0000256" key="4">
    <source>
        <dbReference type="ARBA" id="ARBA00023163"/>
    </source>
</evidence>
<gene>
    <name evidence="6" type="ORF">E4191_18150</name>
</gene>
<keyword evidence="3" id="KW-0238">DNA-binding</keyword>
<dbReference type="FunFam" id="1.10.10.10:FF:000001">
    <property type="entry name" value="LysR family transcriptional regulator"/>
    <property type="match status" value="1"/>
</dbReference>
<dbReference type="EMBL" id="CP040761">
    <property type="protein sequence ID" value="QDA36054.1"/>
    <property type="molecule type" value="Genomic_DNA"/>
</dbReference>
<dbReference type="PANTHER" id="PTHR30346">
    <property type="entry name" value="TRANSCRIPTIONAL DUAL REGULATOR HCAR-RELATED"/>
    <property type="match status" value="1"/>
</dbReference>
<dbReference type="Pfam" id="PF03466">
    <property type="entry name" value="LysR_substrate"/>
    <property type="match status" value="1"/>
</dbReference>
<proteinExistence type="inferred from homology"/>
<dbReference type="PRINTS" id="PR00039">
    <property type="entry name" value="HTHLYSR"/>
</dbReference>
<dbReference type="PANTHER" id="PTHR30346:SF0">
    <property type="entry name" value="HCA OPERON TRANSCRIPTIONAL ACTIVATOR HCAR"/>
    <property type="match status" value="1"/>
</dbReference>
<sequence length="292" mass="32527">MIELLQVRYFVILAEELNFSRAALRLNISQPPLSRHIQQLEQQLDVRLFERTSRRVTLTPAGLAFLVEAKRLLAQTDAAVIATRRAARVVLGKLTVGFVGAATYEVLPQLVHITRTELPGVELELIQLETAEQNEALRAGRIDLALSRPLESGAMIDCIRIAHEPMMLAIPQDHPLSIRRRPPAETLEGEPFIMFAPAARYLHDMLTGLLQKAGIAPRVVLQMTHSQAILSLVSTGIGLAMVPACARNASFDNIVFRPLARPLACHADMFASWSRDNDNPVLRRTREMLRPC</sequence>
<name>A0A4Y5STK8_9RHOB</name>
<comment type="similarity">
    <text evidence="1">Belongs to the LysR transcriptional regulatory family.</text>
</comment>
<dbReference type="Gene3D" id="3.40.190.10">
    <property type="entry name" value="Periplasmic binding protein-like II"/>
    <property type="match status" value="2"/>
</dbReference>
<dbReference type="InterPro" id="IPR036388">
    <property type="entry name" value="WH-like_DNA-bd_sf"/>
</dbReference>
<dbReference type="GO" id="GO:0032993">
    <property type="term" value="C:protein-DNA complex"/>
    <property type="evidence" value="ECO:0007669"/>
    <property type="project" value="TreeGrafter"/>
</dbReference>
<accession>A0A4Y5STK8</accession>
<reference evidence="7" key="1">
    <citation type="submission" date="2019-05" db="EMBL/GenBank/DDBJ databases">
        <title>Tamlana fucoidanivorans sp. nov., isolated from the surface of algae collected from Fujian province in China.</title>
        <authorList>
            <person name="Li J."/>
        </authorList>
    </citation>
    <scope>NUCLEOTIDE SEQUENCE [LARGE SCALE GENOMIC DNA]</scope>
    <source>
        <strain evidence="7">2251</strain>
        <plasmid evidence="7">unnamed5</plasmid>
    </source>
</reference>
<keyword evidence="2" id="KW-0805">Transcription regulation</keyword>
<evidence type="ECO:0000256" key="2">
    <source>
        <dbReference type="ARBA" id="ARBA00023015"/>
    </source>
</evidence>
<dbReference type="Gene3D" id="1.10.10.10">
    <property type="entry name" value="Winged helix-like DNA-binding domain superfamily/Winged helix DNA-binding domain"/>
    <property type="match status" value="1"/>
</dbReference>
<dbReference type="RefSeq" id="WP_139615848.1">
    <property type="nucleotide sequence ID" value="NZ_CP040761.1"/>
</dbReference>
<dbReference type="AlphaFoldDB" id="A0A4Y5STK8"/>
<geneLocation type="plasmid" evidence="6 7">
    <name>unnamed5</name>
</geneLocation>
<dbReference type="SUPFAM" id="SSF53850">
    <property type="entry name" value="Periplasmic binding protein-like II"/>
    <property type="match status" value="1"/>
</dbReference>
<feature type="domain" description="HTH lysR-type" evidence="5">
    <location>
        <begin position="2"/>
        <end position="59"/>
    </location>
</feature>
<evidence type="ECO:0000313" key="7">
    <source>
        <dbReference type="Proteomes" id="UP000296374"/>
    </source>
</evidence>
<dbReference type="SUPFAM" id="SSF46785">
    <property type="entry name" value="Winged helix' DNA-binding domain"/>
    <property type="match status" value="1"/>
</dbReference>
<dbReference type="InterPro" id="IPR036390">
    <property type="entry name" value="WH_DNA-bd_sf"/>
</dbReference>
<dbReference type="PROSITE" id="PS50931">
    <property type="entry name" value="HTH_LYSR"/>
    <property type="match status" value="1"/>
</dbReference>
<keyword evidence="6" id="KW-0614">Plasmid</keyword>
<dbReference type="GO" id="GO:0003677">
    <property type="term" value="F:DNA binding"/>
    <property type="evidence" value="ECO:0007669"/>
    <property type="project" value="UniProtKB-KW"/>
</dbReference>
<dbReference type="Pfam" id="PF00126">
    <property type="entry name" value="HTH_1"/>
    <property type="match status" value="1"/>
</dbReference>
<dbReference type="KEGG" id="plia:E4191_18150"/>
<evidence type="ECO:0000313" key="6">
    <source>
        <dbReference type="EMBL" id="QDA36054.1"/>
    </source>
</evidence>
<dbReference type="GO" id="GO:0003700">
    <property type="term" value="F:DNA-binding transcription factor activity"/>
    <property type="evidence" value="ECO:0007669"/>
    <property type="project" value="InterPro"/>
</dbReference>
<dbReference type="InterPro" id="IPR005119">
    <property type="entry name" value="LysR_subst-bd"/>
</dbReference>
<evidence type="ECO:0000256" key="3">
    <source>
        <dbReference type="ARBA" id="ARBA00023125"/>
    </source>
</evidence>